<dbReference type="HOGENOM" id="CLU_1686275_0_0_1"/>
<reference evidence="3" key="1">
    <citation type="journal article" date="2014" name="Proc. Natl. Acad. Sci. U.S.A.">
        <title>Extensive sampling of basidiomycete genomes demonstrates inadequacy of the white-rot/brown-rot paradigm for wood decay fungi.</title>
        <authorList>
            <person name="Riley R."/>
            <person name="Salamov A.A."/>
            <person name="Brown D.W."/>
            <person name="Nagy L.G."/>
            <person name="Floudas D."/>
            <person name="Held B.W."/>
            <person name="Levasseur A."/>
            <person name="Lombard V."/>
            <person name="Morin E."/>
            <person name="Otillar R."/>
            <person name="Lindquist E.A."/>
            <person name="Sun H."/>
            <person name="LaButti K.M."/>
            <person name="Schmutz J."/>
            <person name="Jabbour D."/>
            <person name="Luo H."/>
            <person name="Baker S.E."/>
            <person name="Pisabarro A.G."/>
            <person name="Walton J.D."/>
            <person name="Blanchette R.A."/>
            <person name="Henrissat B."/>
            <person name="Martin F."/>
            <person name="Cullen D."/>
            <person name="Hibbett D.S."/>
            <person name="Grigoriev I.V."/>
        </authorList>
    </citation>
    <scope>NUCLEOTIDE SEQUENCE [LARGE SCALE GENOMIC DNA]</scope>
    <source>
        <strain evidence="3">FD-172 SS1</strain>
    </source>
</reference>
<evidence type="ECO:0000313" key="2">
    <source>
        <dbReference type="EMBL" id="KDQ15250.1"/>
    </source>
</evidence>
<dbReference type="InParanoid" id="A0A067MKJ9"/>
<proteinExistence type="predicted"/>
<organism evidence="2 3">
    <name type="scientific">Botryobasidium botryosum (strain FD-172 SS1)</name>
    <dbReference type="NCBI Taxonomy" id="930990"/>
    <lineage>
        <taxon>Eukaryota</taxon>
        <taxon>Fungi</taxon>
        <taxon>Dikarya</taxon>
        <taxon>Basidiomycota</taxon>
        <taxon>Agaricomycotina</taxon>
        <taxon>Agaricomycetes</taxon>
        <taxon>Cantharellales</taxon>
        <taxon>Botryobasidiaceae</taxon>
        <taxon>Botryobasidium</taxon>
    </lineage>
</organism>
<sequence>MTTPNGAPLQQATLVNSAAGAAGALAGWAISSLGKKLATSELSSTISSDPGTVPPASSEPSIPGSFSGSPPPAVILPSKSASAPAPKGPSKGMQLGGSHKSPTITFGAADIAAEEAAEEVAGAWGGDLMDVNADADDWGAFSSLAESLVCLLTIPD</sequence>
<protein>
    <submittedName>
        <fullName evidence="2">Uncharacterized protein</fullName>
    </submittedName>
</protein>
<feature type="compositionally biased region" description="Polar residues" evidence="1">
    <location>
        <begin position="40"/>
        <end position="50"/>
    </location>
</feature>
<keyword evidence="3" id="KW-1185">Reference proteome</keyword>
<feature type="region of interest" description="Disordered" evidence="1">
    <location>
        <begin position="40"/>
        <end position="99"/>
    </location>
</feature>
<dbReference type="EMBL" id="KL198033">
    <property type="protein sequence ID" value="KDQ15250.1"/>
    <property type="molecule type" value="Genomic_DNA"/>
</dbReference>
<dbReference type="Proteomes" id="UP000027195">
    <property type="component" value="Unassembled WGS sequence"/>
</dbReference>
<evidence type="ECO:0000256" key="1">
    <source>
        <dbReference type="SAM" id="MobiDB-lite"/>
    </source>
</evidence>
<name>A0A067MKJ9_BOTB1</name>
<dbReference type="STRING" id="930990.A0A067MKJ9"/>
<accession>A0A067MKJ9</accession>
<gene>
    <name evidence="2" type="ORF">BOTBODRAFT_296597</name>
</gene>
<feature type="compositionally biased region" description="Low complexity" evidence="1">
    <location>
        <begin position="58"/>
        <end position="68"/>
    </location>
</feature>
<dbReference type="AlphaFoldDB" id="A0A067MKJ9"/>
<evidence type="ECO:0000313" key="3">
    <source>
        <dbReference type="Proteomes" id="UP000027195"/>
    </source>
</evidence>